<feature type="transmembrane region" description="Helical" evidence="1">
    <location>
        <begin position="124"/>
        <end position="144"/>
    </location>
</feature>
<dbReference type="AlphaFoldDB" id="A0A8J2JSL2"/>
<keyword evidence="1" id="KW-1133">Transmembrane helix</keyword>
<evidence type="ECO:0000313" key="3">
    <source>
        <dbReference type="Proteomes" id="UP000708208"/>
    </source>
</evidence>
<dbReference type="Proteomes" id="UP000708208">
    <property type="component" value="Unassembled WGS sequence"/>
</dbReference>
<sequence length="184" mass="21052">MKRCFSTQMVAFGDCIWSTYEVFSTSLTFFASSHFNGIFQSEEKLITVEVPGEGLQKTYIWTVLILTLITSVVWVDSSIQLLIGTRKVEKVSETEIKQCRYWLHLSFGLLFLFAFKTYSNTGYVSAFIVSCLALLYRGAVIFIVHEEIHSLERQLLESASTSSQPHRVHFMDTESELLYESDSV</sequence>
<name>A0A8J2JSL2_9HEXA</name>
<evidence type="ECO:0000256" key="1">
    <source>
        <dbReference type="SAM" id="Phobius"/>
    </source>
</evidence>
<keyword evidence="1" id="KW-0472">Membrane</keyword>
<organism evidence="2 3">
    <name type="scientific">Allacma fusca</name>
    <dbReference type="NCBI Taxonomy" id="39272"/>
    <lineage>
        <taxon>Eukaryota</taxon>
        <taxon>Metazoa</taxon>
        <taxon>Ecdysozoa</taxon>
        <taxon>Arthropoda</taxon>
        <taxon>Hexapoda</taxon>
        <taxon>Collembola</taxon>
        <taxon>Symphypleona</taxon>
        <taxon>Sminthuridae</taxon>
        <taxon>Allacma</taxon>
    </lineage>
</organism>
<keyword evidence="1" id="KW-0812">Transmembrane</keyword>
<feature type="transmembrane region" description="Helical" evidence="1">
    <location>
        <begin position="59"/>
        <end position="81"/>
    </location>
</feature>
<accession>A0A8J2JSL2</accession>
<evidence type="ECO:0000313" key="2">
    <source>
        <dbReference type="EMBL" id="CAG7725456.1"/>
    </source>
</evidence>
<keyword evidence="3" id="KW-1185">Reference proteome</keyword>
<reference evidence="2" key="1">
    <citation type="submission" date="2021-06" db="EMBL/GenBank/DDBJ databases">
        <authorList>
            <person name="Hodson N. C."/>
            <person name="Mongue J. A."/>
            <person name="Jaron S. K."/>
        </authorList>
    </citation>
    <scope>NUCLEOTIDE SEQUENCE</scope>
</reference>
<protein>
    <submittedName>
        <fullName evidence="2">Uncharacterized protein</fullName>
    </submittedName>
</protein>
<feature type="transmembrane region" description="Helical" evidence="1">
    <location>
        <begin position="101"/>
        <end position="118"/>
    </location>
</feature>
<comment type="caution">
    <text evidence="2">The sequence shown here is derived from an EMBL/GenBank/DDBJ whole genome shotgun (WGS) entry which is preliminary data.</text>
</comment>
<proteinExistence type="predicted"/>
<gene>
    <name evidence="2" type="ORF">AFUS01_LOCUS14412</name>
</gene>
<dbReference type="EMBL" id="CAJVCH010122306">
    <property type="protein sequence ID" value="CAG7725456.1"/>
    <property type="molecule type" value="Genomic_DNA"/>
</dbReference>